<proteinExistence type="predicted"/>
<protein>
    <submittedName>
        <fullName evidence="1">Uncharacterized protein</fullName>
    </submittedName>
</protein>
<gene>
    <name evidence="1" type="ORF">Ate02nite_42260</name>
</gene>
<evidence type="ECO:0000313" key="2">
    <source>
        <dbReference type="Proteomes" id="UP000623608"/>
    </source>
</evidence>
<organism evidence="1 2">
    <name type="scientific">Paractinoplanes tereljensis</name>
    <dbReference type="NCBI Taxonomy" id="571912"/>
    <lineage>
        <taxon>Bacteria</taxon>
        <taxon>Bacillati</taxon>
        <taxon>Actinomycetota</taxon>
        <taxon>Actinomycetes</taxon>
        <taxon>Micromonosporales</taxon>
        <taxon>Micromonosporaceae</taxon>
        <taxon>Paractinoplanes</taxon>
    </lineage>
</organism>
<comment type="caution">
    <text evidence="1">The sequence shown here is derived from an EMBL/GenBank/DDBJ whole genome shotgun (WGS) entry which is preliminary data.</text>
</comment>
<name>A0A919NMF7_9ACTN</name>
<evidence type="ECO:0000313" key="1">
    <source>
        <dbReference type="EMBL" id="GIF21496.1"/>
    </source>
</evidence>
<dbReference type="EMBL" id="BOMY01000030">
    <property type="protein sequence ID" value="GIF21496.1"/>
    <property type="molecule type" value="Genomic_DNA"/>
</dbReference>
<reference evidence="1" key="1">
    <citation type="submission" date="2021-01" db="EMBL/GenBank/DDBJ databases">
        <title>Whole genome shotgun sequence of Actinoplanes tereljensis NBRC 105297.</title>
        <authorList>
            <person name="Komaki H."/>
            <person name="Tamura T."/>
        </authorList>
    </citation>
    <scope>NUCLEOTIDE SEQUENCE</scope>
    <source>
        <strain evidence="1">NBRC 105297</strain>
    </source>
</reference>
<dbReference type="Proteomes" id="UP000623608">
    <property type="component" value="Unassembled WGS sequence"/>
</dbReference>
<sequence length="87" mass="8949">MARAPAKVAIGRRVTIAKMTTRRCGPAAAYEIAASTEAASTPACTGHAGAVARGHLVIPFPRFARRSPIGERGVSLSGFGERSAGSR</sequence>
<accession>A0A919NMF7</accession>
<dbReference type="AlphaFoldDB" id="A0A919NMF7"/>
<keyword evidence="2" id="KW-1185">Reference proteome</keyword>